<gene>
    <name evidence="2" type="ORF">LOM8899_00189</name>
</gene>
<name>A0A238L8S3_9RHOB</name>
<dbReference type="RefSeq" id="WP_093990291.1">
    <property type="nucleotide sequence ID" value="NZ_FXZK01000001.1"/>
</dbReference>
<proteinExistence type="predicted"/>
<feature type="chain" id="PRO_5012850792" description="DUF2059 domain-containing protein" evidence="1">
    <location>
        <begin position="20"/>
        <end position="141"/>
    </location>
</feature>
<dbReference type="AlphaFoldDB" id="A0A238L8S3"/>
<organism evidence="2 3">
    <name type="scientific">Flavimaricola marinus</name>
    <dbReference type="NCBI Taxonomy" id="1819565"/>
    <lineage>
        <taxon>Bacteria</taxon>
        <taxon>Pseudomonadati</taxon>
        <taxon>Pseudomonadota</taxon>
        <taxon>Alphaproteobacteria</taxon>
        <taxon>Rhodobacterales</taxon>
        <taxon>Paracoccaceae</taxon>
        <taxon>Flavimaricola</taxon>
    </lineage>
</organism>
<evidence type="ECO:0000256" key="1">
    <source>
        <dbReference type="SAM" id="SignalP"/>
    </source>
</evidence>
<dbReference type="OrthoDB" id="7778255at2"/>
<keyword evidence="1" id="KW-0732">Signal</keyword>
<feature type="signal peptide" evidence="1">
    <location>
        <begin position="1"/>
        <end position="19"/>
    </location>
</feature>
<reference evidence="2 3" key="1">
    <citation type="submission" date="2017-05" db="EMBL/GenBank/DDBJ databases">
        <authorList>
            <person name="Song R."/>
            <person name="Chenine A.L."/>
            <person name="Ruprecht R.M."/>
        </authorList>
    </citation>
    <scope>NUCLEOTIDE SEQUENCE [LARGE SCALE GENOMIC DNA]</scope>
    <source>
        <strain evidence="2 3">CECT 8899</strain>
    </source>
</reference>
<accession>A0A238L8S3</accession>
<evidence type="ECO:0000313" key="2">
    <source>
        <dbReference type="EMBL" id="SMY06068.1"/>
    </source>
</evidence>
<dbReference type="Proteomes" id="UP000201613">
    <property type="component" value="Unassembled WGS sequence"/>
</dbReference>
<dbReference type="EMBL" id="FXZK01000001">
    <property type="protein sequence ID" value="SMY06068.1"/>
    <property type="molecule type" value="Genomic_DNA"/>
</dbReference>
<evidence type="ECO:0008006" key="4">
    <source>
        <dbReference type="Google" id="ProtNLM"/>
    </source>
</evidence>
<keyword evidence="3" id="KW-1185">Reference proteome</keyword>
<protein>
    <recommendedName>
        <fullName evidence="4">DUF2059 domain-containing protein</fullName>
    </recommendedName>
</protein>
<evidence type="ECO:0000313" key="3">
    <source>
        <dbReference type="Proteomes" id="UP000201613"/>
    </source>
</evidence>
<sequence>MKHAHLIAVCLLAGAPAAAQVCDPSPSEVVPNFEAVKQVFLDGVTRESLGPLLSKMSVSDEMWSGMTTGLANYFPGGFTHCTSVVQRRDDPGLVQEIFSLRTEDEARSLFVYLAGFHMDGEVAVMSLSFQTSVREALEQLR</sequence>